<proteinExistence type="predicted"/>
<dbReference type="Pfam" id="PF07568">
    <property type="entry name" value="HisKA_2"/>
    <property type="match status" value="1"/>
</dbReference>
<evidence type="ECO:0000256" key="4">
    <source>
        <dbReference type="ARBA" id="ARBA00022679"/>
    </source>
</evidence>
<dbReference type="Gene3D" id="3.30.565.10">
    <property type="entry name" value="Histidine kinase-like ATPase, C-terminal domain"/>
    <property type="match status" value="1"/>
</dbReference>
<dbReference type="EC" id="2.7.13.3" evidence="2"/>
<dbReference type="EMBL" id="MUGW01000026">
    <property type="protein sequence ID" value="OXA89952.1"/>
    <property type="molecule type" value="Genomic_DNA"/>
</dbReference>
<keyword evidence="4" id="KW-0808">Transferase</keyword>
<dbReference type="InterPro" id="IPR019734">
    <property type="entry name" value="TPR_rpt"/>
</dbReference>
<evidence type="ECO:0000313" key="12">
    <source>
        <dbReference type="EMBL" id="OXA89952.1"/>
    </source>
</evidence>
<comment type="caution">
    <text evidence="12">The sequence shown here is derived from an EMBL/GenBank/DDBJ whole genome shotgun (WGS) entry which is preliminary data.</text>
</comment>
<dbReference type="Proteomes" id="UP000198345">
    <property type="component" value="Unassembled WGS sequence"/>
</dbReference>
<dbReference type="GO" id="GO:0004673">
    <property type="term" value="F:protein histidine kinase activity"/>
    <property type="evidence" value="ECO:0007669"/>
    <property type="project" value="UniProtKB-EC"/>
</dbReference>
<feature type="transmembrane region" description="Helical" evidence="10">
    <location>
        <begin position="12"/>
        <end position="31"/>
    </location>
</feature>
<dbReference type="InterPro" id="IPR003594">
    <property type="entry name" value="HATPase_dom"/>
</dbReference>
<name>A0A226H6X7_9FLAO</name>
<sequence>MNYNTAKTNRNSLYILFMFTILLMGNIQSYAQLTEDPNQLKITIAGAKSNSDKAELLLRLSSFYLNKVGEFKTDLDEAATLSKQARQLSESLKYKPGIAKAMLLEAKIYREKNDTLNAVKKANEAISYSKSNNMLELLAESYAERSLHEAPIEEKAKYKELAIQFFKKAGAKEKQANTLKELGELYSINESVEKAETHLKESLALYKAIKYQKLQGVYNLLSEVNTQKGNYPESLKYALLAEKTALAVNDNSLQLSSIYNHVGLVYYYLRQNDDAEKYWYKAIEIAKYYKDTEYVRTIGENLCSLLIRQRKEKDALKLIKEMQVKFPTSNIERQMKENYLLFNIYRILQNNATATIYYKKLADYYGENADRNGNSIAILRSFASYHYQIKKFDDFYRTIKHLDALAAGAGNNLIRAESYLIWFKADSSRGNYLDAIKHYQLYKSLSDSVFKGEKSKQINSLQIEFESEKKDKNIDLLKQQAKLQEITINNDVIIRYLFIASVIILVLFILLLYNRFRLKKKSNEQLEIKRQKIDEQNELNKKMLIEKEWLLKEIHHRVKNNLQIVISLLNTQSAYLDNEDALTAIQNSQHRMHAMSLIHQKLYQSDNLANIDMSWYIYELISYMRECFDTDNQIKFVLDTEKVYLDVGQAVPLGLIINEAINNAIKYAFPSGKKGNVSIELKNTGASNYQLIIADDGVGLPENFDDTERNSLGMNLMMGLTDQIDGEYDMKNENGLRIKITFTKNTEFEGAAENAEII</sequence>
<keyword evidence="8" id="KW-0802">TPR repeat</keyword>
<evidence type="ECO:0000256" key="1">
    <source>
        <dbReference type="ARBA" id="ARBA00000085"/>
    </source>
</evidence>
<keyword evidence="3" id="KW-0597">Phosphoprotein</keyword>
<dbReference type="PANTHER" id="PTHR41523:SF8">
    <property type="entry name" value="ETHYLENE RESPONSE SENSOR PROTEIN"/>
    <property type="match status" value="1"/>
</dbReference>
<keyword evidence="9" id="KW-0175">Coiled coil</keyword>
<dbReference type="SMART" id="SM00028">
    <property type="entry name" value="TPR"/>
    <property type="match status" value="3"/>
</dbReference>
<dbReference type="PROSITE" id="PS50109">
    <property type="entry name" value="HIS_KIN"/>
    <property type="match status" value="1"/>
</dbReference>
<dbReference type="AlphaFoldDB" id="A0A226H6X7"/>
<accession>A0A226H6X7</accession>
<feature type="domain" description="Histidine kinase" evidence="11">
    <location>
        <begin position="553"/>
        <end position="746"/>
    </location>
</feature>
<keyword evidence="10" id="KW-0472">Membrane</keyword>
<keyword evidence="13" id="KW-1185">Reference proteome</keyword>
<evidence type="ECO:0000256" key="6">
    <source>
        <dbReference type="ARBA" id="ARBA00022777"/>
    </source>
</evidence>
<keyword evidence="10" id="KW-1133">Transmembrane helix</keyword>
<dbReference type="Gene3D" id="3.30.450.20">
    <property type="entry name" value="PAS domain"/>
    <property type="match status" value="1"/>
</dbReference>
<feature type="transmembrane region" description="Helical" evidence="10">
    <location>
        <begin position="493"/>
        <end position="513"/>
    </location>
</feature>
<dbReference type="InterPro" id="IPR036890">
    <property type="entry name" value="HATPase_C_sf"/>
</dbReference>
<dbReference type="Gene3D" id="1.25.40.10">
    <property type="entry name" value="Tetratricopeptide repeat domain"/>
    <property type="match status" value="2"/>
</dbReference>
<dbReference type="SMART" id="SM00387">
    <property type="entry name" value="HATPase_c"/>
    <property type="match status" value="1"/>
</dbReference>
<comment type="catalytic activity">
    <reaction evidence="1">
        <text>ATP + protein L-histidine = ADP + protein N-phospho-L-histidine.</text>
        <dbReference type="EC" id="2.7.13.3"/>
    </reaction>
</comment>
<evidence type="ECO:0000256" key="9">
    <source>
        <dbReference type="SAM" id="Coils"/>
    </source>
</evidence>
<keyword evidence="10" id="KW-0812">Transmembrane</keyword>
<evidence type="ECO:0000256" key="8">
    <source>
        <dbReference type="PROSITE-ProRule" id="PRU00339"/>
    </source>
</evidence>
<gene>
    <name evidence="12" type="ORF">B0A66_13155</name>
</gene>
<dbReference type="InterPro" id="IPR005467">
    <property type="entry name" value="His_kinase_dom"/>
</dbReference>
<keyword evidence="6" id="KW-0418">Kinase</keyword>
<keyword evidence="7" id="KW-0067">ATP-binding</keyword>
<evidence type="ECO:0000313" key="13">
    <source>
        <dbReference type="Proteomes" id="UP000198345"/>
    </source>
</evidence>
<evidence type="ECO:0000256" key="3">
    <source>
        <dbReference type="ARBA" id="ARBA00022553"/>
    </source>
</evidence>
<dbReference type="PROSITE" id="PS50005">
    <property type="entry name" value="TPR"/>
    <property type="match status" value="1"/>
</dbReference>
<feature type="coiled-coil region" evidence="9">
    <location>
        <begin position="519"/>
        <end position="546"/>
    </location>
</feature>
<dbReference type="InterPro" id="IPR011495">
    <property type="entry name" value="Sig_transdc_His_kin_sub2_dim/P"/>
</dbReference>
<evidence type="ECO:0000256" key="2">
    <source>
        <dbReference type="ARBA" id="ARBA00012438"/>
    </source>
</evidence>
<feature type="repeat" description="TPR" evidence="8">
    <location>
        <begin position="256"/>
        <end position="289"/>
    </location>
</feature>
<evidence type="ECO:0000256" key="10">
    <source>
        <dbReference type="SAM" id="Phobius"/>
    </source>
</evidence>
<reference evidence="12 13" key="1">
    <citation type="submission" date="2016-11" db="EMBL/GenBank/DDBJ databases">
        <title>Whole genomes of Flavobacteriaceae.</title>
        <authorList>
            <person name="Stine C."/>
            <person name="Li C."/>
            <person name="Tadesse D."/>
        </authorList>
    </citation>
    <scope>NUCLEOTIDE SEQUENCE [LARGE SCALE GENOMIC DNA]</scope>
    <source>
        <strain evidence="12 13">DSM 18292</strain>
    </source>
</reference>
<keyword evidence="5" id="KW-0547">Nucleotide-binding</keyword>
<dbReference type="GO" id="GO:0005524">
    <property type="term" value="F:ATP binding"/>
    <property type="evidence" value="ECO:0007669"/>
    <property type="project" value="UniProtKB-KW"/>
</dbReference>
<evidence type="ECO:0000256" key="7">
    <source>
        <dbReference type="ARBA" id="ARBA00022840"/>
    </source>
</evidence>
<dbReference type="PANTHER" id="PTHR41523">
    <property type="entry name" value="TWO-COMPONENT SYSTEM SENSOR PROTEIN"/>
    <property type="match status" value="1"/>
</dbReference>
<evidence type="ECO:0000259" key="11">
    <source>
        <dbReference type="PROSITE" id="PS50109"/>
    </source>
</evidence>
<protein>
    <recommendedName>
        <fullName evidence="2">histidine kinase</fullName>
        <ecNumber evidence="2">2.7.13.3</ecNumber>
    </recommendedName>
</protein>
<dbReference type="Pfam" id="PF13374">
    <property type="entry name" value="TPR_10"/>
    <property type="match status" value="1"/>
</dbReference>
<evidence type="ECO:0000256" key="5">
    <source>
        <dbReference type="ARBA" id="ARBA00022741"/>
    </source>
</evidence>
<organism evidence="12 13">
    <name type="scientific">Flavobacterium hercynium</name>
    <dbReference type="NCBI Taxonomy" id="387094"/>
    <lineage>
        <taxon>Bacteria</taxon>
        <taxon>Pseudomonadati</taxon>
        <taxon>Bacteroidota</taxon>
        <taxon>Flavobacteriia</taxon>
        <taxon>Flavobacteriales</taxon>
        <taxon>Flavobacteriaceae</taxon>
        <taxon>Flavobacterium</taxon>
    </lineage>
</organism>
<dbReference type="InterPro" id="IPR011990">
    <property type="entry name" value="TPR-like_helical_dom_sf"/>
</dbReference>
<dbReference type="SUPFAM" id="SSF48452">
    <property type="entry name" value="TPR-like"/>
    <property type="match status" value="2"/>
</dbReference>
<dbReference type="RefSeq" id="WP_089050306.1">
    <property type="nucleotide sequence ID" value="NZ_FXTV01000004.1"/>
</dbReference>
<dbReference type="Pfam" id="PF02518">
    <property type="entry name" value="HATPase_c"/>
    <property type="match status" value="1"/>
</dbReference>
<dbReference type="OrthoDB" id="9767435at2"/>
<dbReference type="SUPFAM" id="SSF55874">
    <property type="entry name" value="ATPase domain of HSP90 chaperone/DNA topoisomerase II/histidine kinase"/>
    <property type="match status" value="1"/>
</dbReference>